<evidence type="ECO:0000313" key="3">
    <source>
        <dbReference type="EMBL" id="VFT86966.1"/>
    </source>
</evidence>
<dbReference type="EMBL" id="CAADRA010005205">
    <property type="protein sequence ID" value="VFT86966.1"/>
    <property type="molecule type" value="Genomic_DNA"/>
</dbReference>
<dbReference type="Proteomes" id="UP000332933">
    <property type="component" value="Unassembled WGS sequence"/>
</dbReference>
<proteinExistence type="predicted"/>
<evidence type="ECO:0000313" key="2">
    <source>
        <dbReference type="EMBL" id="KAF0699338.1"/>
    </source>
</evidence>
<dbReference type="AlphaFoldDB" id="A0A485KPI2"/>
<reference evidence="3 4" key="1">
    <citation type="submission" date="2019-03" db="EMBL/GenBank/DDBJ databases">
        <authorList>
            <person name="Gaulin E."/>
            <person name="Dumas B."/>
        </authorList>
    </citation>
    <scope>NUCLEOTIDE SEQUENCE [LARGE SCALE GENOMIC DNA]</scope>
    <source>
        <strain evidence="3">CBS 568.67</strain>
    </source>
</reference>
<feature type="coiled-coil region" evidence="1">
    <location>
        <begin position="143"/>
        <end position="177"/>
    </location>
</feature>
<accession>A0A485KPI2</accession>
<keyword evidence="4" id="KW-1185">Reference proteome</keyword>
<evidence type="ECO:0000256" key="1">
    <source>
        <dbReference type="SAM" id="Coils"/>
    </source>
</evidence>
<keyword evidence="1" id="KW-0175">Coiled coil</keyword>
<dbReference type="EMBL" id="VJMH01005184">
    <property type="protein sequence ID" value="KAF0699338.1"/>
    <property type="molecule type" value="Genomic_DNA"/>
</dbReference>
<protein>
    <submittedName>
        <fullName evidence="3">Aste57867_10090 protein</fullName>
    </submittedName>
</protein>
<gene>
    <name evidence="3" type="primary">Aste57867_10090</name>
    <name evidence="2" type="ORF">As57867_010051</name>
    <name evidence="3" type="ORF">ASTE57867_10090</name>
</gene>
<name>A0A485KPI2_9STRA</name>
<sequence>MADIAVLPPIADATSADPPLDLPLVVFASARQTEMSFHVILRSSTGGVLPLFVWIEANQSKLQWQATVTEMAAHTTGSDIVLPASVRGLAAINSASHTSKSSDCHVDICLDDTQPALVLLLQVCAGLQVEYVFPLNPITVPETQVLTATIADLKNELQTLRADKDREEAKSRSLQASLETMLRANYAALEARFAAMP</sequence>
<evidence type="ECO:0000313" key="4">
    <source>
        <dbReference type="Proteomes" id="UP000332933"/>
    </source>
</evidence>
<reference evidence="2" key="2">
    <citation type="submission" date="2019-06" db="EMBL/GenBank/DDBJ databases">
        <title>Genomics analysis of Aphanomyces spp. identifies a new class of oomycete effector associated with host adaptation.</title>
        <authorList>
            <person name="Gaulin E."/>
        </authorList>
    </citation>
    <scope>NUCLEOTIDE SEQUENCE</scope>
    <source>
        <strain evidence="2">CBS 578.67</strain>
    </source>
</reference>
<organism evidence="3 4">
    <name type="scientific">Aphanomyces stellatus</name>
    <dbReference type="NCBI Taxonomy" id="120398"/>
    <lineage>
        <taxon>Eukaryota</taxon>
        <taxon>Sar</taxon>
        <taxon>Stramenopiles</taxon>
        <taxon>Oomycota</taxon>
        <taxon>Saprolegniomycetes</taxon>
        <taxon>Saprolegniales</taxon>
        <taxon>Verrucalvaceae</taxon>
        <taxon>Aphanomyces</taxon>
    </lineage>
</organism>